<dbReference type="EMBL" id="JACBAF010001752">
    <property type="protein sequence ID" value="KAF7173514.1"/>
    <property type="molecule type" value="Genomic_DNA"/>
</dbReference>
<reference evidence="1" key="1">
    <citation type="submission" date="2020-06" db="EMBL/GenBank/DDBJ databases">
        <title>Draft genome sequences of strains closely related to Aspergillus parafelis and Aspergillus hiratsukae.</title>
        <authorList>
            <person name="Dos Santos R.A.C."/>
            <person name="Rivero-Menendez O."/>
            <person name="Steenwyk J.L."/>
            <person name="Mead M.E."/>
            <person name="Goldman G.H."/>
            <person name="Alastruey-Izquierdo A."/>
            <person name="Rokas A."/>
        </authorList>
    </citation>
    <scope>NUCLEOTIDE SEQUENCE</scope>
    <source>
        <strain evidence="1">CNM-CM6106</strain>
    </source>
</reference>
<proteinExistence type="predicted"/>
<name>A0A8H6QIT4_9EURO</name>
<dbReference type="Proteomes" id="UP000662466">
    <property type="component" value="Unassembled WGS sequence"/>
</dbReference>
<dbReference type="Gene3D" id="3.40.50.1460">
    <property type="match status" value="1"/>
</dbReference>
<evidence type="ECO:0000313" key="2">
    <source>
        <dbReference type="Proteomes" id="UP000662466"/>
    </source>
</evidence>
<gene>
    <name evidence="1" type="ORF">CNMCM6106_007574</name>
</gene>
<accession>A0A8H6QIT4</accession>
<protein>
    <submittedName>
        <fullName evidence="1">Uncharacterized protein</fullName>
    </submittedName>
</protein>
<dbReference type="AlphaFoldDB" id="A0A8H6QIT4"/>
<comment type="caution">
    <text evidence="1">The sequence shown here is derived from an EMBL/GenBank/DDBJ whole genome shotgun (WGS) entry which is preliminary data.</text>
</comment>
<sequence length="587" mass="66224">MKRITEMAKPGSYVYIHYSGHGTRMEASFPYGNTSTGDLALVLLEREEDTKVRYLPGTELAELLRTMMQKGIIVNLILDCCFSGSVLRDGSCDGIRFLPYDREICVKYPTICAGNGETRASMTRDGSMLPNWLLDPEGYTILTACGPHEKAQELKLDTGNRRGVLSYFLLRTLTKLGSISTRQEQIYAHLCARFHAKWPKQSPMLYGNKDLGFFGRLISPCNSTAISVFRGDQDELFLRAGQAHGAYKDDVYALHPCNPTVANDVDAKDSGILVKIIESRAVLSILKAIDGGDIPAKVETGWNAKAVTQINLEKVPIRLVASLRDRESWFRMGVDYPSVSLYMSEGAVLPFLFHLVQLDDGQYEVQNESCERIFGPIALSDDPSSRRRIFDALQHLTRFKHIEAIENRHACPSFEDSFTIQIRDSTGKILDTSNCIEVNHGEELYMTLHNHSQSPVCVHLYDMGPTWKVQNLQKASYTVLVPTERPEQSRKLRLKMIVPDELRQQGQRSCIDIIKVFVTGQPTSMWMLELNPLHDISKPHAASRGIHKLPRFLSNLSFGALRDGEAQTEENWSTRNLRVRTVIRDHT</sequence>
<evidence type="ECO:0000313" key="1">
    <source>
        <dbReference type="EMBL" id="KAF7173514.1"/>
    </source>
</evidence>
<organism evidence="1 2">
    <name type="scientific">Aspergillus hiratsukae</name>
    <dbReference type="NCBI Taxonomy" id="1194566"/>
    <lineage>
        <taxon>Eukaryota</taxon>
        <taxon>Fungi</taxon>
        <taxon>Dikarya</taxon>
        <taxon>Ascomycota</taxon>
        <taxon>Pezizomycotina</taxon>
        <taxon>Eurotiomycetes</taxon>
        <taxon>Eurotiomycetidae</taxon>
        <taxon>Eurotiales</taxon>
        <taxon>Aspergillaceae</taxon>
        <taxon>Aspergillus</taxon>
        <taxon>Aspergillus subgen. Fumigati</taxon>
    </lineage>
</organism>